<reference evidence="1 2" key="1">
    <citation type="journal article" date="2016" name="Genome Announc.">
        <title>Draft Genome Sequence of the Thermotolerant Cyanobacterium Desertifilum sp. IPPAS B-1220.</title>
        <authorList>
            <person name="Mironov K.S."/>
            <person name="Sinetova M.A."/>
            <person name="Bolatkhan K."/>
            <person name="Zayadan B.K."/>
            <person name="Ustinova V.V."/>
            <person name="Kupriyanova E.V."/>
            <person name="Skrypnik A.N."/>
            <person name="Gogoleva N.E."/>
            <person name="Gogolev Y.V."/>
            <person name="Los D.A."/>
        </authorList>
    </citation>
    <scope>NUCLEOTIDE SEQUENCE [LARGE SCALE GENOMIC DNA]</scope>
    <source>
        <strain evidence="1 2">IPPAS B-1220</strain>
    </source>
</reference>
<accession>A0ACD5GX52</accession>
<evidence type="ECO:0000313" key="1">
    <source>
        <dbReference type="EMBL" id="XPM65418.1"/>
    </source>
</evidence>
<gene>
    <name evidence="1" type="ORF">BH720_006840</name>
</gene>
<organism evidence="1 2">
    <name type="scientific">Desertifilum tharense IPPAS B-1220</name>
    <dbReference type="NCBI Taxonomy" id="1781255"/>
    <lineage>
        <taxon>Bacteria</taxon>
        <taxon>Bacillati</taxon>
        <taxon>Cyanobacteriota</taxon>
        <taxon>Cyanophyceae</taxon>
        <taxon>Desertifilales</taxon>
        <taxon>Desertifilaceae</taxon>
        <taxon>Desertifilum</taxon>
    </lineage>
</organism>
<proteinExistence type="predicted"/>
<dbReference type="Proteomes" id="UP000095472">
    <property type="component" value="Chromosome"/>
</dbReference>
<sequence>MPHSQKNCKLEGSIPWLSQWKPGCEAFPSGTLHDGQQFLVEKYSLGLIPSINLVDTRYQDIRNAPVLAMGASQFTNLEPLPAVPVELSVITQVLGQGKAFLNEAFTLNNLKSQRAANPFAVLHLATHAEFRPVPS</sequence>
<dbReference type="EMBL" id="CP182909">
    <property type="protein sequence ID" value="XPM65418.1"/>
    <property type="molecule type" value="Genomic_DNA"/>
</dbReference>
<keyword evidence="2" id="KW-1185">Reference proteome</keyword>
<protein>
    <submittedName>
        <fullName evidence="1">CHAT domain-containing protein</fullName>
    </submittedName>
</protein>
<evidence type="ECO:0000313" key="2">
    <source>
        <dbReference type="Proteomes" id="UP000095472"/>
    </source>
</evidence>
<name>A0ACD5GX52_9CYAN</name>